<evidence type="ECO:0000313" key="2">
    <source>
        <dbReference type="Proteomes" id="UP000075515"/>
    </source>
</evidence>
<dbReference type="Proteomes" id="UP000075515">
    <property type="component" value="Unassembled WGS sequence"/>
</dbReference>
<gene>
    <name evidence="1" type="ORF">BE18_22215</name>
</gene>
<dbReference type="AlphaFoldDB" id="A0A150T4Z2"/>
<proteinExistence type="predicted"/>
<dbReference type="SUPFAM" id="SSF48452">
    <property type="entry name" value="TPR-like"/>
    <property type="match status" value="1"/>
</dbReference>
<evidence type="ECO:0000313" key="1">
    <source>
        <dbReference type="EMBL" id="KYF99764.1"/>
    </source>
</evidence>
<organism evidence="1 2">
    <name type="scientific">Sorangium cellulosum</name>
    <name type="common">Polyangium cellulosum</name>
    <dbReference type="NCBI Taxonomy" id="56"/>
    <lineage>
        <taxon>Bacteria</taxon>
        <taxon>Pseudomonadati</taxon>
        <taxon>Myxococcota</taxon>
        <taxon>Polyangia</taxon>
        <taxon>Polyangiales</taxon>
        <taxon>Polyangiaceae</taxon>
        <taxon>Sorangium</taxon>
    </lineage>
</organism>
<dbReference type="InterPro" id="IPR011990">
    <property type="entry name" value="TPR-like_helical_dom_sf"/>
</dbReference>
<dbReference type="EMBL" id="JEMC01001085">
    <property type="protein sequence ID" value="KYF99764.1"/>
    <property type="molecule type" value="Genomic_DNA"/>
</dbReference>
<name>A0A150T4Z2_SORCE</name>
<comment type="caution">
    <text evidence="1">The sequence shown here is derived from an EMBL/GenBank/DDBJ whole genome shotgun (WGS) entry which is preliminary data.</text>
</comment>
<sequence length="296" mass="32300">MAEGRTRLRRGEVAEAIALLSEGASLAESAGDEESRIIALVLLSTELAHACRFAEAERQAEEAIALCERAEDLPHLCVAIMNRVVLWALKKELPRATADLRRAIALAREIGNPWLERVATYNVAELLYWSDQQDEALSLARRAHTLEQRFVDRPVPECSLLLARILAARGDLGEARRLVAWIAATCPPEPSAKAAHGCYLMLRCLLSDGGDGVAPRDLLGGLDEAELEAGPFQFADELLEVLYWRGRAAIRHGAVEVAVASLSRARALLSEHPAWRSRFDGLALRLGASQAAASRC</sequence>
<accession>A0A150T4Z2</accession>
<protein>
    <submittedName>
        <fullName evidence="1">Uncharacterized protein</fullName>
    </submittedName>
</protein>
<dbReference type="Gene3D" id="1.25.40.10">
    <property type="entry name" value="Tetratricopeptide repeat domain"/>
    <property type="match status" value="2"/>
</dbReference>
<reference evidence="1 2" key="1">
    <citation type="submission" date="2014-02" db="EMBL/GenBank/DDBJ databases">
        <title>The small core and large imbalanced accessory genome model reveals a collaborative survival strategy of Sorangium cellulosum strains in nature.</title>
        <authorList>
            <person name="Han K."/>
            <person name="Peng R."/>
            <person name="Blom J."/>
            <person name="Li Y.-Z."/>
        </authorList>
    </citation>
    <scope>NUCLEOTIDE SEQUENCE [LARGE SCALE GENOMIC DNA]</scope>
    <source>
        <strain evidence="1 2">So0149</strain>
    </source>
</reference>